<accession>A0A2T3A5G5</accession>
<dbReference type="InParanoid" id="A0A2T3A5G5"/>
<evidence type="ECO:0000313" key="2">
    <source>
        <dbReference type="EMBL" id="PSR83240.1"/>
    </source>
</evidence>
<reference evidence="2 3" key="1">
    <citation type="journal article" date="2018" name="Mycol. Prog.">
        <title>Coniella lustricola, a new species from submerged detritus.</title>
        <authorList>
            <person name="Raudabaugh D.B."/>
            <person name="Iturriaga T."/>
            <person name="Carver A."/>
            <person name="Mondo S."/>
            <person name="Pangilinan J."/>
            <person name="Lipzen A."/>
            <person name="He G."/>
            <person name="Amirebrahimi M."/>
            <person name="Grigoriev I.V."/>
            <person name="Miller A.N."/>
        </authorList>
    </citation>
    <scope>NUCLEOTIDE SEQUENCE [LARGE SCALE GENOMIC DNA]</scope>
    <source>
        <strain evidence="2 3">B22-T-1</strain>
    </source>
</reference>
<evidence type="ECO:0000256" key="1">
    <source>
        <dbReference type="SAM" id="MobiDB-lite"/>
    </source>
</evidence>
<sequence>MPAPTYIISKVADPIFAVFIGLSAAATRINREEKEKGRTTSQTLDAGRRHV</sequence>
<keyword evidence="3" id="KW-1185">Reference proteome</keyword>
<dbReference type="Pfam" id="PF11654">
    <property type="entry name" value="NCE101"/>
    <property type="match status" value="1"/>
</dbReference>
<dbReference type="GO" id="GO:0009306">
    <property type="term" value="P:protein secretion"/>
    <property type="evidence" value="ECO:0007669"/>
    <property type="project" value="InterPro"/>
</dbReference>
<organism evidence="2 3">
    <name type="scientific">Coniella lustricola</name>
    <dbReference type="NCBI Taxonomy" id="2025994"/>
    <lineage>
        <taxon>Eukaryota</taxon>
        <taxon>Fungi</taxon>
        <taxon>Dikarya</taxon>
        <taxon>Ascomycota</taxon>
        <taxon>Pezizomycotina</taxon>
        <taxon>Sordariomycetes</taxon>
        <taxon>Sordariomycetidae</taxon>
        <taxon>Diaporthales</taxon>
        <taxon>Schizoparmaceae</taxon>
        <taxon>Coniella</taxon>
    </lineage>
</organism>
<feature type="region of interest" description="Disordered" evidence="1">
    <location>
        <begin position="31"/>
        <end position="51"/>
    </location>
</feature>
<proteinExistence type="predicted"/>
<dbReference type="OrthoDB" id="2155101at2759"/>
<dbReference type="EMBL" id="KZ678463">
    <property type="protein sequence ID" value="PSR83240.1"/>
    <property type="molecule type" value="Genomic_DNA"/>
</dbReference>
<name>A0A2T3A5G5_9PEZI</name>
<dbReference type="AlphaFoldDB" id="A0A2T3A5G5"/>
<protein>
    <recommendedName>
        <fullName evidence="4">Non-classical export protein 1</fullName>
    </recommendedName>
</protein>
<gene>
    <name evidence="2" type="ORF">BD289DRAFT_347164</name>
</gene>
<dbReference type="InterPro" id="IPR024242">
    <property type="entry name" value="NCE101"/>
</dbReference>
<feature type="non-terminal residue" evidence="2">
    <location>
        <position position="51"/>
    </location>
</feature>
<dbReference type="STRING" id="2025994.A0A2T3A5G5"/>
<evidence type="ECO:0008006" key="4">
    <source>
        <dbReference type="Google" id="ProtNLM"/>
    </source>
</evidence>
<dbReference type="Proteomes" id="UP000241462">
    <property type="component" value="Unassembled WGS sequence"/>
</dbReference>
<evidence type="ECO:0000313" key="3">
    <source>
        <dbReference type="Proteomes" id="UP000241462"/>
    </source>
</evidence>